<dbReference type="OrthoDB" id="2377739at2759"/>
<gene>
    <name evidence="4" type="ORF">AMORRO_LOCUS5775</name>
</gene>
<dbReference type="SUPFAM" id="SSF52540">
    <property type="entry name" value="P-loop containing nucleoside triphosphate hydrolases"/>
    <property type="match status" value="1"/>
</dbReference>
<feature type="region of interest" description="Disordered" evidence="3">
    <location>
        <begin position="715"/>
        <end position="813"/>
    </location>
</feature>
<dbReference type="PANTHER" id="PTHR23160">
    <property type="entry name" value="SYNAPTONEMAL COMPLEX PROTEIN-RELATED"/>
    <property type="match status" value="1"/>
</dbReference>
<dbReference type="EMBL" id="CAJVPV010003605">
    <property type="protein sequence ID" value="CAG8555543.1"/>
    <property type="molecule type" value="Genomic_DNA"/>
</dbReference>
<keyword evidence="5" id="KW-1185">Reference proteome</keyword>
<feature type="coiled-coil region" evidence="2">
    <location>
        <begin position="343"/>
        <end position="377"/>
    </location>
</feature>
<sequence length="831" mass="95489">MTVTEWRHVKVITHVHNNSSSSQLPNNVSCGVDESGEYIEVIKNPLTVTQPPTEEREGEIQWERFYFDRCSNSSDLNFQYAKYSEEYLNLALEGYNTALCTMGIGFLKLKPSSSYDRTSLLTAVFDGLVQKVQDSVRLISDMIVSYAFMGITDNQCVNLLTDWDVPNQKIIDNGVEPYYEKVSSLEQLRQHSELIKQGSSKPYALLIKFESKRREKNTIGTLCVVDFGLPQFIPDPYTNPLPVQLPNSTQVLRKCIGMLANTTLGIIPCRNSVITSIIADFLNGNGMLVFFMNFEGWSDPKDYNHRTNNIVAGLEFARTISRIKCRITKNYVDSRLVLCRSELSQKEDELSVMKDRFSRLQQDLMSLQRDFDQLSSKHESSCDEVMRIMVEKCTANCEAIKFKDDAQSTTEKFRMSEYGREILNTENKVLSLNLELAKYECESLKVELQQSKEESFELLEHIKEVEGTYKIAEEKFHLLKQQKEHLLKKQVQSVEETEKIMENIDVSKVELESTKAQLQEQLSENSNMRQEIDQLKSEICKLEADQEAMTDIVNKKDTSEKEKSKLQRELKRATDERNSLRKVIEEEKSKHDEEKTQLKDEIDELKSELKEEKKKEKSHKNEINALKKAIEEEKKKTKEMKETVTNESHLQEENDKLSHRLDEMIKMNESLKAERDKVAETGIQLQGQLNYVKDDNEKLRKEINDLNIKLALVQASRHEPVYNNSQGSSSEVNGNDGSDESPTSSGDASKDSNKRRVTFVENEGSNKSKRARIEGNEPSKRSSRRRINGDVSRITNSTSMPPVVFPLPANPKLDTKNYEKLKSKFNIPKKD</sequence>
<comment type="caution">
    <text evidence="4">The sequence shown here is derived from an EMBL/GenBank/DDBJ whole genome shotgun (WGS) entry which is preliminary data.</text>
</comment>
<feature type="compositionally biased region" description="Basic and acidic residues" evidence="3">
    <location>
        <begin position="553"/>
        <end position="577"/>
    </location>
</feature>
<keyword evidence="1 2" id="KW-0175">Coiled coil</keyword>
<feature type="compositionally biased region" description="Basic and acidic residues" evidence="3">
    <location>
        <begin position="771"/>
        <end position="780"/>
    </location>
</feature>
<dbReference type="Gene3D" id="1.20.58.1980">
    <property type="match status" value="1"/>
</dbReference>
<organism evidence="4 5">
    <name type="scientific">Acaulospora morrowiae</name>
    <dbReference type="NCBI Taxonomy" id="94023"/>
    <lineage>
        <taxon>Eukaryota</taxon>
        <taxon>Fungi</taxon>
        <taxon>Fungi incertae sedis</taxon>
        <taxon>Mucoromycota</taxon>
        <taxon>Glomeromycotina</taxon>
        <taxon>Glomeromycetes</taxon>
        <taxon>Diversisporales</taxon>
        <taxon>Acaulosporaceae</taxon>
        <taxon>Acaulospora</taxon>
    </lineage>
</organism>
<evidence type="ECO:0000313" key="4">
    <source>
        <dbReference type="EMBL" id="CAG8555543.1"/>
    </source>
</evidence>
<dbReference type="InterPro" id="IPR027417">
    <property type="entry name" value="P-loop_NTPase"/>
</dbReference>
<feature type="region of interest" description="Disordered" evidence="3">
    <location>
        <begin position="631"/>
        <end position="655"/>
    </location>
</feature>
<protein>
    <submittedName>
        <fullName evidence="4">4752_t:CDS:1</fullName>
    </submittedName>
</protein>
<feature type="compositionally biased region" description="Polar residues" evidence="3">
    <location>
        <begin position="722"/>
        <end position="747"/>
    </location>
</feature>
<evidence type="ECO:0000256" key="2">
    <source>
        <dbReference type="SAM" id="Coils"/>
    </source>
</evidence>
<feature type="region of interest" description="Disordered" evidence="3">
    <location>
        <begin position="552"/>
        <end position="577"/>
    </location>
</feature>
<evidence type="ECO:0000256" key="1">
    <source>
        <dbReference type="ARBA" id="ARBA00023054"/>
    </source>
</evidence>
<evidence type="ECO:0000256" key="3">
    <source>
        <dbReference type="SAM" id="MobiDB-lite"/>
    </source>
</evidence>
<dbReference type="PANTHER" id="PTHR23160:SF19">
    <property type="entry name" value="MYOSIN HEAVY CHAIN-RELATED PROTEIN"/>
    <property type="match status" value="1"/>
</dbReference>
<proteinExistence type="predicted"/>
<dbReference type="AlphaFoldDB" id="A0A9N9B6Z5"/>
<dbReference type="Proteomes" id="UP000789342">
    <property type="component" value="Unassembled WGS sequence"/>
</dbReference>
<name>A0A9N9B6Z5_9GLOM</name>
<accession>A0A9N9B6Z5</accession>
<reference evidence="4" key="1">
    <citation type="submission" date="2021-06" db="EMBL/GenBank/DDBJ databases">
        <authorList>
            <person name="Kallberg Y."/>
            <person name="Tangrot J."/>
            <person name="Rosling A."/>
        </authorList>
    </citation>
    <scope>NUCLEOTIDE SEQUENCE</scope>
    <source>
        <strain evidence="4">CL551</strain>
    </source>
</reference>
<evidence type="ECO:0000313" key="5">
    <source>
        <dbReference type="Proteomes" id="UP000789342"/>
    </source>
</evidence>